<feature type="compositionally biased region" description="Low complexity" evidence="6">
    <location>
        <begin position="606"/>
        <end position="616"/>
    </location>
</feature>
<dbReference type="InterPro" id="IPR050815">
    <property type="entry name" value="TF_fung"/>
</dbReference>
<dbReference type="PROSITE" id="PS00463">
    <property type="entry name" value="ZN2_CY6_FUNGAL_1"/>
    <property type="match status" value="1"/>
</dbReference>
<dbReference type="PANTHER" id="PTHR47338:SF5">
    <property type="entry name" value="ZN(II)2CYS6 TRANSCRIPTION FACTOR (EUROFUNG)"/>
    <property type="match status" value="1"/>
</dbReference>
<proteinExistence type="predicted"/>
<dbReference type="SUPFAM" id="SSF57701">
    <property type="entry name" value="Zn2/Cys6 DNA-binding domain"/>
    <property type="match status" value="1"/>
</dbReference>
<dbReference type="Gene3D" id="4.10.240.10">
    <property type="entry name" value="Zn(2)-C6 fungal-type DNA-binding domain"/>
    <property type="match status" value="1"/>
</dbReference>
<dbReference type="AlphaFoldDB" id="A0A367KCW1"/>
<feature type="domain" description="Zn(2)-C6 fungal-type" evidence="7">
    <location>
        <begin position="21"/>
        <end position="50"/>
    </location>
</feature>
<evidence type="ECO:0000256" key="1">
    <source>
        <dbReference type="ARBA" id="ARBA00004123"/>
    </source>
</evidence>
<dbReference type="GO" id="GO:0008270">
    <property type="term" value="F:zinc ion binding"/>
    <property type="evidence" value="ECO:0007669"/>
    <property type="project" value="InterPro"/>
</dbReference>
<gene>
    <name evidence="8" type="primary">RGT1_2</name>
    <name evidence="8" type="ORF">CU098_010036</name>
</gene>
<evidence type="ECO:0000313" key="9">
    <source>
        <dbReference type="Proteomes" id="UP000253551"/>
    </source>
</evidence>
<protein>
    <submittedName>
        <fullName evidence="8">Transcriptional activator</fullName>
    </submittedName>
</protein>
<dbReference type="GO" id="GO:0000981">
    <property type="term" value="F:DNA-binding transcription factor activity, RNA polymerase II-specific"/>
    <property type="evidence" value="ECO:0007669"/>
    <property type="project" value="InterPro"/>
</dbReference>
<comment type="subcellular location">
    <subcellularLocation>
        <location evidence="1">Nucleus</location>
    </subcellularLocation>
</comment>
<dbReference type="PROSITE" id="PS50048">
    <property type="entry name" value="ZN2_CY6_FUNGAL_2"/>
    <property type="match status" value="1"/>
</dbReference>
<dbReference type="InterPro" id="IPR001138">
    <property type="entry name" value="Zn2Cys6_DnaBD"/>
</dbReference>
<evidence type="ECO:0000259" key="7">
    <source>
        <dbReference type="PROSITE" id="PS50048"/>
    </source>
</evidence>
<organism evidence="8 9">
    <name type="scientific">Rhizopus stolonifer</name>
    <name type="common">Rhizopus nigricans</name>
    <dbReference type="NCBI Taxonomy" id="4846"/>
    <lineage>
        <taxon>Eukaryota</taxon>
        <taxon>Fungi</taxon>
        <taxon>Fungi incertae sedis</taxon>
        <taxon>Mucoromycota</taxon>
        <taxon>Mucoromycotina</taxon>
        <taxon>Mucoromycetes</taxon>
        <taxon>Mucorales</taxon>
        <taxon>Mucorineae</taxon>
        <taxon>Rhizopodaceae</taxon>
        <taxon>Rhizopus</taxon>
    </lineage>
</organism>
<dbReference type="PANTHER" id="PTHR47338">
    <property type="entry name" value="ZN(II)2CYS6 TRANSCRIPTION FACTOR (EUROFUNG)-RELATED"/>
    <property type="match status" value="1"/>
</dbReference>
<dbReference type="SMART" id="SM00066">
    <property type="entry name" value="GAL4"/>
    <property type="match status" value="1"/>
</dbReference>
<dbReference type="CDD" id="cd12148">
    <property type="entry name" value="fungal_TF_MHR"/>
    <property type="match status" value="1"/>
</dbReference>
<dbReference type="CDD" id="cd00067">
    <property type="entry name" value="GAL4"/>
    <property type="match status" value="1"/>
</dbReference>
<dbReference type="InterPro" id="IPR036864">
    <property type="entry name" value="Zn2-C6_fun-type_DNA-bd_sf"/>
</dbReference>
<evidence type="ECO:0000256" key="5">
    <source>
        <dbReference type="ARBA" id="ARBA00023242"/>
    </source>
</evidence>
<dbReference type="EMBL" id="PJQM01001890">
    <property type="protein sequence ID" value="RCH99980.1"/>
    <property type="molecule type" value="Genomic_DNA"/>
</dbReference>
<evidence type="ECO:0000313" key="8">
    <source>
        <dbReference type="EMBL" id="RCH99980.1"/>
    </source>
</evidence>
<evidence type="ECO:0000256" key="4">
    <source>
        <dbReference type="ARBA" id="ARBA00023163"/>
    </source>
</evidence>
<evidence type="ECO:0000256" key="3">
    <source>
        <dbReference type="ARBA" id="ARBA00023015"/>
    </source>
</evidence>
<accession>A0A367KCW1</accession>
<name>A0A367KCW1_RHIST</name>
<dbReference type="GO" id="GO:0005634">
    <property type="term" value="C:nucleus"/>
    <property type="evidence" value="ECO:0007669"/>
    <property type="project" value="UniProtKB-SubCell"/>
</dbReference>
<keyword evidence="4" id="KW-0804">Transcription</keyword>
<evidence type="ECO:0000256" key="2">
    <source>
        <dbReference type="ARBA" id="ARBA00022723"/>
    </source>
</evidence>
<evidence type="ECO:0000256" key="6">
    <source>
        <dbReference type="SAM" id="MobiDB-lite"/>
    </source>
</evidence>
<reference evidence="8 9" key="1">
    <citation type="journal article" date="2018" name="G3 (Bethesda)">
        <title>Phylogenetic and Phylogenomic Definition of Rhizopus Species.</title>
        <authorList>
            <person name="Gryganskyi A.P."/>
            <person name="Golan J."/>
            <person name="Dolatabadi S."/>
            <person name="Mondo S."/>
            <person name="Robb S."/>
            <person name="Idnurm A."/>
            <person name="Muszewska A."/>
            <person name="Steczkiewicz K."/>
            <person name="Masonjones S."/>
            <person name="Liao H.L."/>
            <person name="Gajdeczka M.T."/>
            <person name="Anike F."/>
            <person name="Vuek A."/>
            <person name="Anishchenko I.M."/>
            <person name="Voigt K."/>
            <person name="de Hoog G.S."/>
            <person name="Smith M.E."/>
            <person name="Heitman J."/>
            <person name="Vilgalys R."/>
            <person name="Stajich J.E."/>
        </authorList>
    </citation>
    <scope>NUCLEOTIDE SEQUENCE [LARGE SCALE GENOMIC DNA]</scope>
    <source>
        <strain evidence="8 9">LSU 92-RS-03</strain>
    </source>
</reference>
<feature type="non-terminal residue" evidence="8">
    <location>
        <position position="1"/>
    </location>
</feature>
<sequence>FFMPPKEKITTEGKRKKIVRACKDCRRRKVKCDGETPCSTCKRSSVPCIFENSMPKRGANKQYIESLENRIQVMEKAIHSLGGMQMIEEAMRRQQLLDENPVKVKIEEGENRFLMNEMGSPYYIQDIMSSTGDSQSSRCSSPKNTTRQDELVQFFMLQIQPYFSLFLPDHFNQLYSAHEIPSILIHAMCALSLVYQASSEEEKSHYYHKAVQMLDEWVGRPCVEMIQTLLILVKYTENNQERSKSLLSRAIELCKILDLERVIYHPDITTSDTEIKRKAFYMVLRYHALLCVEQNIELELFIHKDSIPPLPNDDTERLLFHFNTTLSHIYHHLQRITKRQDSQMDQRNDAQIVQETLAVMQLNYMMDEDMLRLPSHLVLPQPKQFKFPADELPLHLSLPTKLVYIHHHLNQLLLHFHYAKYPLPRGSTEVIQYPHQDIALSSASALVRWVESLLADPMHRLIPRGLHWLTYCSTLAFSVLQLDVVQKSNRSWFEEYQRAMDLTQSISLMSPFNEIKFNRELNTSCHSSPVIQPMIPTKARRNTISDRPMPIPSSFLQLSSTDLSSLPYQPLNMQAPLQLNTKRTLRNTSQSCMDLRSMNQIHSGFNNNNNNNNNNNRKSSNSTLGPYRHSSPTKTSYSKPYDVQNLPRQHKVRKSSSLQALPNQYYPPNLMSPVDFSTPFLDSNETESQFPVHWTEFDFQNNHHMLNDERTEGHALL</sequence>
<dbReference type="Pfam" id="PF00172">
    <property type="entry name" value="Zn_clus"/>
    <property type="match status" value="1"/>
</dbReference>
<keyword evidence="5" id="KW-0539">Nucleus</keyword>
<dbReference type="OrthoDB" id="2123952at2759"/>
<dbReference type="Proteomes" id="UP000253551">
    <property type="component" value="Unassembled WGS sequence"/>
</dbReference>
<keyword evidence="2" id="KW-0479">Metal-binding</keyword>
<dbReference type="STRING" id="4846.A0A367KCW1"/>
<comment type="caution">
    <text evidence="8">The sequence shown here is derived from an EMBL/GenBank/DDBJ whole genome shotgun (WGS) entry which is preliminary data.</text>
</comment>
<feature type="compositionally biased region" description="Polar residues" evidence="6">
    <location>
        <begin position="617"/>
        <end position="638"/>
    </location>
</feature>
<keyword evidence="9" id="KW-1185">Reference proteome</keyword>
<keyword evidence="3" id="KW-0805">Transcription regulation</keyword>
<feature type="region of interest" description="Disordered" evidence="6">
    <location>
        <begin position="600"/>
        <end position="664"/>
    </location>
</feature>